<feature type="transmembrane region" description="Helical" evidence="1">
    <location>
        <begin position="12"/>
        <end position="38"/>
    </location>
</feature>
<proteinExistence type="predicted"/>
<feature type="transmembrane region" description="Helical" evidence="1">
    <location>
        <begin position="72"/>
        <end position="93"/>
    </location>
</feature>
<evidence type="ECO:0000259" key="3">
    <source>
        <dbReference type="PROSITE" id="PS51832"/>
    </source>
</evidence>
<keyword evidence="1" id="KW-0472">Membrane</keyword>
<gene>
    <name evidence="4" type="ORF">AVDCRST_MAG79-1316</name>
</gene>
<feature type="domain" description="HD" evidence="2">
    <location>
        <begin position="258"/>
        <end position="380"/>
    </location>
</feature>
<dbReference type="PROSITE" id="PS51832">
    <property type="entry name" value="HD_GYP"/>
    <property type="match status" value="1"/>
</dbReference>
<name>A0A6J4TYV4_9ACTN</name>
<keyword evidence="1" id="KW-1133">Transmembrane helix</keyword>
<accession>A0A6J4TYV4</accession>
<dbReference type="SUPFAM" id="SSF109604">
    <property type="entry name" value="HD-domain/PDEase-like"/>
    <property type="match status" value="1"/>
</dbReference>
<sequence>MRPTDTLVRLGVTDVATATIVFVAAAASSLAVFVALAVDAHPEWGVIGMLAVCALVAERQETVLTSRLAMSAAGPIGVLAAVVLGPVGGWIVGFSSMVTTARAPLAKWFVQSNLFAASCALGGFAAASIGPLEARGSVRVLCLQALAAAICIFGANLLSLAFIFVLRRIHPLMATMRVAAATGAGGYMFAIPVVAVLAYAYHVAGLPALTFTLLPLFGVRAVLQLYKEKTELLQRQSEGDIAFALGLIRALDERDSYTAGHSAAVAVYAHDIARAAGYGDDETSAVQLAALLHDIGKIGVSAGLLTKADPLSPDEWAEIRRHPVIGERIAGEAATHLDIRGTIRHHHERPDGTGYPDGLAGEELPESAAIVGLADAYNAMTSPRAYRPAMTPEEAMAELERGRGTQFLPGLVDVFLVLLRLGDADYRHGFGSRFSPAGQRDAILGELAVRRQLVASAS</sequence>
<feature type="transmembrane region" description="Helical" evidence="1">
    <location>
        <begin position="138"/>
        <end position="166"/>
    </location>
</feature>
<dbReference type="EMBL" id="CADCWC010000208">
    <property type="protein sequence ID" value="CAA9535464.1"/>
    <property type="molecule type" value="Genomic_DNA"/>
</dbReference>
<evidence type="ECO:0000259" key="2">
    <source>
        <dbReference type="PROSITE" id="PS51831"/>
    </source>
</evidence>
<dbReference type="PROSITE" id="PS51831">
    <property type="entry name" value="HD"/>
    <property type="match status" value="1"/>
</dbReference>
<dbReference type="Gene3D" id="1.10.3210.10">
    <property type="entry name" value="Hypothetical protein af1432"/>
    <property type="match status" value="1"/>
</dbReference>
<feature type="transmembrane region" description="Helical" evidence="1">
    <location>
        <begin position="178"/>
        <end position="200"/>
    </location>
</feature>
<reference evidence="4" key="1">
    <citation type="submission" date="2020-02" db="EMBL/GenBank/DDBJ databases">
        <authorList>
            <person name="Meier V. D."/>
        </authorList>
    </citation>
    <scope>NUCLEOTIDE SEQUENCE</scope>
    <source>
        <strain evidence="4">AVDCRST_MAG79</strain>
    </source>
</reference>
<feature type="transmembrane region" description="Helical" evidence="1">
    <location>
        <begin position="206"/>
        <end position="226"/>
    </location>
</feature>
<organism evidence="4">
    <name type="scientific">uncultured Thermoleophilia bacterium</name>
    <dbReference type="NCBI Taxonomy" id="1497501"/>
    <lineage>
        <taxon>Bacteria</taxon>
        <taxon>Bacillati</taxon>
        <taxon>Actinomycetota</taxon>
        <taxon>Thermoleophilia</taxon>
        <taxon>environmental samples</taxon>
    </lineage>
</organism>
<evidence type="ECO:0000313" key="4">
    <source>
        <dbReference type="EMBL" id="CAA9535464.1"/>
    </source>
</evidence>
<evidence type="ECO:0000256" key="1">
    <source>
        <dbReference type="SAM" id="Phobius"/>
    </source>
</evidence>
<dbReference type="AlphaFoldDB" id="A0A6J4TYV4"/>
<dbReference type="PANTHER" id="PTHR43155">
    <property type="entry name" value="CYCLIC DI-GMP PHOSPHODIESTERASE PA4108-RELATED"/>
    <property type="match status" value="1"/>
</dbReference>
<protein>
    <submittedName>
        <fullName evidence="4">Uncharacterized protein</fullName>
    </submittedName>
</protein>
<feature type="domain" description="HD-GYP" evidence="3">
    <location>
        <begin position="236"/>
        <end position="431"/>
    </location>
</feature>
<dbReference type="CDD" id="cd00077">
    <property type="entry name" value="HDc"/>
    <property type="match status" value="1"/>
</dbReference>
<dbReference type="Pfam" id="PF13487">
    <property type="entry name" value="HD_5"/>
    <property type="match status" value="1"/>
</dbReference>
<dbReference type="PANTHER" id="PTHR43155:SF2">
    <property type="entry name" value="CYCLIC DI-GMP PHOSPHODIESTERASE PA4108"/>
    <property type="match status" value="1"/>
</dbReference>
<dbReference type="InterPro" id="IPR003607">
    <property type="entry name" value="HD/PDEase_dom"/>
</dbReference>
<feature type="transmembrane region" description="Helical" evidence="1">
    <location>
        <begin position="114"/>
        <end position="132"/>
    </location>
</feature>
<dbReference type="InterPro" id="IPR006674">
    <property type="entry name" value="HD_domain"/>
</dbReference>
<dbReference type="InterPro" id="IPR037522">
    <property type="entry name" value="HD_GYP_dom"/>
</dbReference>
<dbReference type="SMART" id="SM00471">
    <property type="entry name" value="HDc"/>
    <property type="match status" value="1"/>
</dbReference>
<keyword evidence="1" id="KW-0812">Transmembrane</keyword>